<evidence type="ECO:0000256" key="6">
    <source>
        <dbReference type="ARBA" id="ARBA00022840"/>
    </source>
</evidence>
<evidence type="ECO:0000256" key="1">
    <source>
        <dbReference type="ARBA" id="ARBA00003618"/>
    </source>
</evidence>
<feature type="coiled-coil region" evidence="10">
    <location>
        <begin position="312"/>
        <end position="360"/>
    </location>
</feature>
<comment type="similarity">
    <text evidence="2 9">Belongs to the RecN family.</text>
</comment>
<keyword evidence="5 9" id="KW-0227">DNA damage</keyword>
<keyword evidence="13" id="KW-1185">Reference proteome</keyword>
<sequence length="563" mass="63215">MLVSLDIQDFGLIDRQTIEFTSGLNVLTGETGAGKSIVVEALQVALGGRAWAEFIRTGKERARVTAVFEIHPLAILQEKLKAWGIPLEEDGVLVMARELVRSGRNICRLNGQVVALSVYREAGQHLVDIHGQHESQSLFNPDLHRDLLDRFGGLWPLRQEIAEIYHRWRDLTSQLEELRRSTRDRLHRLDMLTYQVQEIDGARLLPGEEEALTQERNRLANAEKIAALAGRCYQALHGGEEGIPSVMDLLGQACRDLEELSRLDPELLSLASTLENVLYQVEDVARELARYRDGVEFNPGRLQEVEERLSRIRDLKRKYGDSVEEILRYREEAAAELEKLAFSEENAAALEEEIKLWAERWQQKALDLSRARREHARKLEEAVARELADLEMGKVEFQVLFEDLAGASAAGRERVEFLISPNPGEPLRPLAKIASGGELSRVMLAMRAILATVDELPTLVFDEVDAGIGGRTLVAVAEKLADIAGHRQVICVTHAPQIASLARTHFSISKEVQAGQTTTRVRRLDEEGRLAELARMLGGREADGLARDHARHLLEQAREIIEK</sequence>
<dbReference type="AlphaFoldDB" id="A0A1M6I6M8"/>
<evidence type="ECO:0000256" key="5">
    <source>
        <dbReference type="ARBA" id="ARBA00022763"/>
    </source>
</evidence>
<protein>
    <recommendedName>
        <fullName evidence="3 9">DNA repair protein RecN</fullName>
    </recommendedName>
    <alternativeName>
        <fullName evidence="8 9">Recombination protein N</fullName>
    </alternativeName>
</protein>
<keyword evidence="6" id="KW-0067">ATP-binding</keyword>
<keyword evidence="10" id="KW-0175">Coiled coil</keyword>
<dbReference type="FunFam" id="3.40.50.300:FF:000319">
    <property type="entry name" value="DNA repair protein RecN"/>
    <property type="match status" value="1"/>
</dbReference>
<evidence type="ECO:0000313" key="13">
    <source>
        <dbReference type="Proteomes" id="UP000184529"/>
    </source>
</evidence>
<dbReference type="Gene3D" id="3.40.50.300">
    <property type="entry name" value="P-loop containing nucleotide triphosphate hydrolases"/>
    <property type="match status" value="2"/>
</dbReference>
<keyword evidence="7 9" id="KW-0234">DNA repair</keyword>
<accession>A0A1M6I6M8</accession>
<evidence type="ECO:0000256" key="4">
    <source>
        <dbReference type="ARBA" id="ARBA00022741"/>
    </source>
</evidence>
<dbReference type="InterPro" id="IPR003395">
    <property type="entry name" value="RecF/RecN/SMC_N"/>
</dbReference>
<organism evidence="12 13">
    <name type="scientific">Desulfofundulus thermosubterraneus DSM 16057</name>
    <dbReference type="NCBI Taxonomy" id="1121432"/>
    <lineage>
        <taxon>Bacteria</taxon>
        <taxon>Bacillati</taxon>
        <taxon>Bacillota</taxon>
        <taxon>Clostridia</taxon>
        <taxon>Eubacteriales</taxon>
        <taxon>Peptococcaceae</taxon>
        <taxon>Desulfofundulus</taxon>
    </lineage>
</organism>
<comment type="function">
    <text evidence="1 9">May be involved in recombinational repair of damaged DNA.</text>
</comment>
<dbReference type="GO" id="GO:0043590">
    <property type="term" value="C:bacterial nucleoid"/>
    <property type="evidence" value="ECO:0007669"/>
    <property type="project" value="TreeGrafter"/>
</dbReference>
<dbReference type="FunFam" id="3.40.50.300:FF:000356">
    <property type="entry name" value="DNA repair protein RecN"/>
    <property type="match status" value="1"/>
</dbReference>
<dbReference type="RefSeq" id="WP_072869641.1">
    <property type="nucleotide sequence ID" value="NZ_FQZM01000027.1"/>
</dbReference>
<dbReference type="GO" id="GO:0009432">
    <property type="term" value="P:SOS response"/>
    <property type="evidence" value="ECO:0007669"/>
    <property type="project" value="TreeGrafter"/>
</dbReference>
<evidence type="ECO:0000256" key="7">
    <source>
        <dbReference type="ARBA" id="ARBA00023204"/>
    </source>
</evidence>
<reference evidence="13" key="1">
    <citation type="submission" date="2016-11" db="EMBL/GenBank/DDBJ databases">
        <authorList>
            <person name="Varghese N."/>
            <person name="Submissions S."/>
        </authorList>
    </citation>
    <scope>NUCLEOTIDE SEQUENCE [LARGE SCALE GENOMIC DNA]</scope>
    <source>
        <strain evidence="13">DSM 16057</strain>
    </source>
</reference>
<evidence type="ECO:0000256" key="2">
    <source>
        <dbReference type="ARBA" id="ARBA00009441"/>
    </source>
</evidence>
<dbReference type="NCBIfam" id="NF008121">
    <property type="entry name" value="PRK10869.1"/>
    <property type="match status" value="1"/>
</dbReference>
<dbReference type="CDD" id="cd03241">
    <property type="entry name" value="ABC_RecN"/>
    <property type="match status" value="2"/>
</dbReference>
<dbReference type="GO" id="GO:0006281">
    <property type="term" value="P:DNA repair"/>
    <property type="evidence" value="ECO:0007669"/>
    <property type="project" value="UniProtKB-KW"/>
</dbReference>
<gene>
    <name evidence="12" type="ORF">SAMN02745219_02221</name>
</gene>
<dbReference type="NCBIfam" id="TIGR00634">
    <property type="entry name" value="recN"/>
    <property type="match status" value="1"/>
</dbReference>
<evidence type="ECO:0000313" key="12">
    <source>
        <dbReference type="EMBL" id="SHJ30091.1"/>
    </source>
</evidence>
<dbReference type="PIRSF" id="PIRSF003128">
    <property type="entry name" value="RecN"/>
    <property type="match status" value="1"/>
</dbReference>
<dbReference type="Pfam" id="PF02463">
    <property type="entry name" value="SMC_N"/>
    <property type="match status" value="1"/>
</dbReference>
<dbReference type="PANTHER" id="PTHR11059">
    <property type="entry name" value="DNA REPAIR PROTEIN RECN"/>
    <property type="match status" value="1"/>
</dbReference>
<dbReference type="Proteomes" id="UP000184529">
    <property type="component" value="Unassembled WGS sequence"/>
</dbReference>
<evidence type="ECO:0000256" key="9">
    <source>
        <dbReference type="PIRNR" id="PIRNR003128"/>
    </source>
</evidence>
<dbReference type="STRING" id="1121432.SAMN02745219_02221"/>
<dbReference type="InterPro" id="IPR004604">
    <property type="entry name" value="DNA_recomb/repair_RecN"/>
</dbReference>
<evidence type="ECO:0000256" key="3">
    <source>
        <dbReference type="ARBA" id="ARBA00021315"/>
    </source>
</evidence>
<dbReference type="SUPFAM" id="SSF52540">
    <property type="entry name" value="P-loop containing nucleoside triphosphate hydrolases"/>
    <property type="match status" value="2"/>
</dbReference>
<name>A0A1M6I6M8_9FIRM</name>
<evidence type="ECO:0000256" key="8">
    <source>
        <dbReference type="ARBA" id="ARBA00033408"/>
    </source>
</evidence>
<feature type="domain" description="RecF/RecN/SMC N-terminal" evidence="11">
    <location>
        <begin position="2"/>
        <end position="511"/>
    </location>
</feature>
<evidence type="ECO:0000256" key="10">
    <source>
        <dbReference type="SAM" id="Coils"/>
    </source>
</evidence>
<dbReference type="GO" id="GO:0006310">
    <property type="term" value="P:DNA recombination"/>
    <property type="evidence" value="ECO:0007669"/>
    <property type="project" value="InterPro"/>
</dbReference>
<dbReference type="GO" id="GO:0005524">
    <property type="term" value="F:ATP binding"/>
    <property type="evidence" value="ECO:0007669"/>
    <property type="project" value="UniProtKB-KW"/>
</dbReference>
<dbReference type="EMBL" id="FQZM01000027">
    <property type="protein sequence ID" value="SHJ30091.1"/>
    <property type="molecule type" value="Genomic_DNA"/>
</dbReference>
<keyword evidence="4" id="KW-0547">Nucleotide-binding</keyword>
<dbReference type="InterPro" id="IPR027417">
    <property type="entry name" value="P-loop_NTPase"/>
</dbReference>
<evidence type="ECO:0000259" key="11">
    <source>
        <dbReference type="Pfam" id="PF02463"/>
    </source>
</evidence>
<dbReference type="PANTHER" id="PTHR11059:SF0">
    <property type="entry name" value="DNA REPAIR PROTEIN RECN"/>
    <property type="match status" value="1"/>
</dbReference>
<proteinExistence type="inferred from homology"/>
<dbReference type="OrthoDB" id="9806954at2"/>